<dbReference type="AlphaFoldDB" id="A0A6A3C436"/>
<organism evidence="2 3">
    <name type="scientific">Hibiscus syriacus</name>
    <name type="common">Rose of Sharon</name>
    <dbReference type="NCBI Taxonomy" id="106335"/>
    <lineage>
        <taxon>Eukaryota</taxon>
        <taxon>Viridiplantae</taxon>
        <taxon>Streptophyta</taxon>
        <taxon>Embryophyta</taxon>
        <taxon>Tracheophyta</taxon>
        <taxon>Spermatophyta</taxon>
        <taxon>Magnoliopsida</taxon>
        <taxon>eudicotyledons</taxon>
        <taxon>Gunneridae</taxon>
        <taxon>Pentapetalae</taxon>
        <taxon>rosids</taxon>
        <taxon>malvids</taxon>
        <taxon>Malvales</taxon>
        <taxon>Malvaceae</taxon>
        <taxon>Malvoideae</taxon>
        <taxon>Hibiscus</taxon>
    </lineage>
</organism>
<evidence type="ECO:0000256" key="1">
    <source>
        <dbReference type="SAM" id="Phobius"/>
    </source>
</evidence>
<proteinExistence type="predicted"/>
<evidence type="ECO:0000313" key="2">
    <source>
        <dbReference type="EMBL" id="KAE8723950.1"/>
    </source>
</evidence>
<dbReference type="EMBL" id="VEPZ02000491">
    <property type="protein sequence ID" value="KAE8723950.1"/>
    <property type="molecule type" value="Genomic_DNA"/>
</dbReference>
<gene>
    <name evidence="2" type="ORF">F3Y22_tig00011079pilonHSYRG00035</name>
</gene>
<accession>A0A6A3C436</accession>
<dbReference type="PANTHER" id="PTHR33116">
    <property type="entry name" value="REVERSE TRANSCRIPTASE ZINC-BINDING DOMAIN-CONTAINING PROTEIN-RELATED-RELATED"/>
    <property type="match status" value="1"/>
</dbReference>
<keyword evidence="3" id="KW-1185">Reference proteome</keyword>
<keyword evidence="1" id="KW-0472">Membrane</keyword>
<name>A0A6A3C436_HIBSY</name>
<reference evidence="2" key="1">
    <citation type="submission" date="2019-09" db="EMBL/GenBank/DDBJ databases">
        <title>Draft genome information of white flower Hibiscus syriacus.</title>
        <authorList>
            <person name="Kim Y.-M."/>
        </authorList>
    </citation>
    <scope>NUCLEOTIDE SEQUENCE [LARGE SCALE GENOMIC DNA]</scope>
    <source>
        <strain evidence="2">YM2019G1</strain>
    </source>
</reference>
<dbReference type="PANTHER" id="PTHR33116:SF75">
    <property type="entry name" value="RIBONUCLEASE H PROTEIN"/>
    <property type="match status" value="1"/>
</dbReference>
<keyword evidence="1" id="KW-1133">Transmembrane helix</keyword>
<comment type="caution">
    <text evidence="2">The sequence shown here is derived from an EMBL/GenBank/DDBJ whole genome shotgun (WGS) entry which is preliminary data.</text>
</comment>
<feature type="transmembrane region" description="Helical" evidence="1">
    <location>
        <begin position="88"/>
        <end position="110"/>
    </location>
</feature>
<sequence length="289" mass="33338">MIKNLKRILKIFEVAAELKLNVKKTKLFGVNVKENRIKRWVDVIHCGWAMLPTIYLGLPLGHKQYSKALRQPILDKVRTRLDSWKGKLLSFGGIISSIRSILVNLLVYFISLFPISVSVADKLNKCIANFVWGAKSDRVIRWIKWDNICGPKSHGCLGIFDVKIRNRAMLNTWIWRYNEEDDSLWKKVVVGKYDYDPDSILQNVVNARNSSWVWRNIIAPSSSNVVEFASKLRCMMGNGNKIEFWFDHWTEMISLKDSFPKIFGIVIKNMARLENSVIGISEYGNGRLS</sequence>
<protein>
    <recommendedName>
        <fullName evidence="4">Reverse transcriptase domain-containing protein</fullName>
    </recommendedName>
</protein>
<evidence type="ECO:0008006" key="4">
    <source>
        <dbReference type="Google" id="ProtNLM"/>
    </source>
</evidence>
<evidence type="ECO:0000313" key="3">
    <source>
        <dbReference type="Proteomes" id="UP000436088"/>
    </source>
</evidence>
<keyword evidence="1" id="KW-0812">Transmembrane</keyword>
<dbReference type="Proteomes" id="UP000436088">
    <property type="component" value="Unassembled WGS sequence"/>
</dbReference>